<dbReference type="Proteomes" id="UP000310506">
    <property type="component" value="Unassembled WGS sequence"/>
</dbReference>
<proteinExistence type="predicted"/>
<evidence type="ECO:0000313" key="2">
    <source>
        <dbReference type="Proteomes" id="UP000310506"/>
    </source>
</evidence>
<comment type="caution">
    <text evidence="1">The sequence shown here is derived from an EMBL/GenBank/DDBJ whole genome shotgun (WGS) entry which is preliminary data.</text>
</comment>
<sequence length="192" mass="21856">MHFVTEIELRSAYRKNPFSAYTLSENDRLTPEARQFLVDRNISFNDFKGRYQQNKTTKPTNDSQLNDDQKAEIEWLRLEFFQAISLANTLNLTVSEKLIDILNQLMALEELSMVDNSTETDSLIVNETYTLSLAQALSDKGPLLIQLNKIIFLLTKLEKTLSKVHSQALGQIKIEIQASIEQLLGGESDDNS</sequence>
<dbReference type="EMBL" id="SDGV01000017">
    <property type="protein sequence ID" value="THB60984.1"/>
    <property type="molecule type" value="Genomic_DNA"/>
</dbReference>
<dbReference type="AlphaFoldDB" id="A0A4S3B1J1"/>
<dbReference type="RefSeq" id="WP_136137229.1">
    <property type="nucleotide sequence ID" value="NZ_SDGV01000017.1"/>
</dbReference>
<protein>
    <submittedName>
        <fullName evidence="1">Uncharacterized protein</fullName>
    </submittedName>
</protein>
<gene>
    <name evidence="1" type="ORF">ESZ54_08435</name>
</gene>
<name>A0A4S3B1J1_9ENTE</name>
<keyword evidence="2" id="KW-1185">Reference proteome</keyword>
<organism evidence="1 2">
    <name type="scientific">Vagococcus silagei</name>
    <dbReference type="NCBI Taxonomy" id="2508885"/>
    <lineage>
        <taxon>Bacteria</taxon>
        <taxon>Bacillati</taxon>
        <taxon>Bacillota</taxon>
        <taxon>Bacilli</taxon>
        <taxon>Lactobacillales</taxon>
        <taxon>Enterococcaceae</taxon>
        <taxon>Vagococcus</taxon>
    </lineage>
</organism>
<evidence type="ECO:0000313" key="1">
    <source>
        <dbReference type="EMBL" id="THB60984.1"/>
    </source>
</evidence>
<accession>A0A4S3B1J1</accession>
<reference evidence="1 2" key="1">
    <citation type="submission" date="2019-01" db="EMBL/GenBank/DDBJ databases">
        <title>Vagococcus silagei sp. nov. isolated from brewer's grain.</title>
        <authorList>
            <person name="Guu J.-R."/>
        </authorList>
    </citation>
    <scope>NUCLEOTIDE SEQUENCE [LARGE SCALE GENOMIC DNA]</scope>
    <source>
        <strain evidence="1 2">2B-2</strain>
    </source>
</reference>
<dbReference type="OrthoDB" id="306726at2"/>